<evidence type="ECO:0000313" key="3">
    <source>
        <dbReference type="Proteomes" id="UP001279734"/>
    </source>
</evidence>
<comment type="caution">
    <text evidence="2">The sequence shown here is derived from an EMBL/GenBank/DDBJ whole genome shotgun (WGS) entry which is preliminary data.</text>
</comment>
<evidence type="ECO:0000256" key="1">
    <source>
        <dbReference type="SAM" id="Phobius"/>
    </source>
</evidence>
<keyword evidence="1" id="KW-1133">Transmembrane helix</keyword>
<keyword evidence="1" id="KW-0812">Transmembrane</keyword>
<sequence>MAQALLIADPKAVELVKNVNLSGSGNVNKTVPKHCIQVSNTKKPFFFYLKLAKVGLLFTPFVFLVFSPLIWQFLCDVSGSFESGLRMRIL</sequence>
<dbReference type="InterPro" id="IPR036882">
    <property type="entry name" value="Alba-like_dom_sf"/>
</dbReference>
<reference evidence="2" key="1">
    <citation type="submission" date="2023-05" db="EMBL/GenBank/DDBJ databases">
        <title>Nepenthes gracilis genome sequencing.</title>
        <authorList>
            <person name="Fukushima K."/>
        </authorList>
    </citation>
    <scope>NUCLEOTIDE SEQUENCE</scope>
    <source>
        <strain evidence="2">SING2019-196</strain>
    </source>
</reference>
<proteinExistence type="predicted"/>
<dbReference type="GO" id="GO:0003676">
    <property type="term" value="F:nucleic acid binding"/>
    <property type="evidence" value="ECO:0007669"/>
    <property type="project" value="InterPro"/>
</dbReference>
<keyword evidence="3" id="KW-1185">Reference proteome</keyword>
<dbReference type="Gene3D" id="3.30.110.20">
    <property type="entry name" value="Alba-like domain"/>
    <property type="match status" value="1"/>
</dbReference>
<name>A0AAD3TFW0_NEPGR</name>
<feature type="transmembrane region" description="Helical" evidence="1">
    <location>
        <begin position="51"/>
        <end position="74"/>
    </location>
</feature>
<dbReference type="AlphaFoldDB" id="A0AAD3TFW0"/>
<keyword evidence="1" id="KW-0472">Membrane</keyword>
<dbReference type="EMBL" id="BSYO01000036">
    <property type="protein sequence ID" value="GMH29223.1"/>
    <property type="molecule type" value="Genomic_DNA"/>
</dbReference>
<evidence type="ECO:0000313" key="2">
    <source>
        <dbReference type="EMBL" id="GMH29223.1"/>
    </source>
</evidence>
<dbReference type="Proteomes" id="UP001279734">
    <property type="component" value="Unassembled WGS sequence"/>
</dbReference>
<gene>
    <name evidence="2" type="ORF">Nepgr_031066</name>
</gene>
<organism evidence="2 3">
    <name type="scientific">Nepenthes gracilis</name>
    <name type="common">Slender pitcher plant</name>
    <dbReference type="NCBI Taxonomy" id="150966"/>
    <lineage>
        <taxon>Eukaryota</taxon>
        <taxon>Viridiplantae</taxon>
        <taxon>Streptophyta</taxon>
        <taxon>Embryophyta</taxon>
        <taxon>Tracheophyta</taxon>
        <taxon>Spermatophyta</taxon>
        <taxon>Magnoliopsida</taxon>
        <taxon>eudicotyledons</taxon>
        <taxon>Gunneridae</taxon>
        <taxon>Pentapetalae</taxon>
        <taxon>Caryophyllales</taxon>
        <taxon>Nepenthaceae</taxon>
        <taxon>Nepenthes</taxon>
    </lineage>
</organism>
<accession>A0AAD3TFW0</accession>
<protein>
    <submittedName>
        <fullName evidence="2">Uncharacterized protein</fullName>
    </submittedName>
</protein>